<feature type="signal peptide" evidence="1">
    <location>
        <begin position="1"/>
        <end position="22"/>
    </location>
</feature>
<dbReference type="AlphaFoldDB" id="A0A7X5XVM2"/>
<keyword evidence="1" id="KW-0732">Signal</keyword>
<dbReference type="RefSeq" id="WP_125973156.1">
    <property type="nucleotide sequence ID" value="NZ_BAAADY010000001.1"/>
</dbReference>
<dbReference type="Proteomes" id="UP000531251">
    <property type="component" value="Unassembled WGS sequence"/>
</dbReference>
<reference evidence="2 3" key="1">
    <citation type="submission" date="2020-03" db="EMBL/GenBank/DDBJ databases">
        <title>Genomic Encyclopedia of Type Strains, Phase IV (KMG-IV): sequencing the most valuable type-strain genomes for metagenomic binning, comparative biology and taxonomic classification.</title>
        <authorList>
            <person name="Goeker M."/>
        </authorList>
    </citation>
    <scope>NUCLEOTIDE SEQUENCE [LARGE SCALE GENOMIC DNA]</scope>
    <source>
        <strain evidence="2 3">DSM 7225</strain>
    </source>
</reference>
<accession>A0A7X5XVM2</accession>
<protein>
    <submittedName>
        <fullName evidence="2">Uncharacterized protein</fullName>
    </submittedName>
</protein>
<name>A0A7X5XVM2_9SPHN</name>
<dbReference type="EMBL" id="JAATJB010000001">
    <property type="protein sequence ID" value="NJB96188.1"/>
    <property type="molecule type" value="Genomic_DNA"/>
</dbReference>
<gene>
    <name evidence="2" type="ORF">GGR89_000480</name>
</gene>
<sequence>MPRLPLIPLLLALLCAAFPAQAQQNAFDLVGPDLKLTVTRGSTTLPIGAVPSLQPGDKVTAEAALPPDQSAHYLLVVAFLRGATNPPPKDWFFVAETWRKKKNKLELTVPDGAEQAVLLLAPDTGGGFDAVRDAVRGRPGVFVRVAQDLFQASLDRARLDAFVTEIARIGDTAPERLATAAPVLANALRIKLNAECLARPRGLQAACLTQNRDSLVLQTQRGTTLAETLTGSTADLAYSIAATPQAGGGYYSSYIGLARDVAKLFGAFRSPQYQYLPALALGRGDTLKLLLNAAPSFQSPRSVLAAPLPPIGPATPPIWQAGGPTPVCLAKPDLVLPLEDAPLLYATDFGRSLSVRVTSNEGAARDFPVLPDVEKGGVKLDGAVPADLGTVSNAALQGRWGFDPFTGPRLPVQLDKMGAWRAVPDSNVVVGREHPLVLRGGAAFCVSQIALSDAAGTRTPVPFKVTGQDELTMTLPLKGAKPGAFTLNIARFGSAPPDTIPLVARLEASRLDRFVVHEGDAEGVLEGARLDQVAGLDWRGLHFTAGALSRGNDGDRLAMTAPGPIPAGDGEAVVRLRDGRSVKLAVRATAPRPAATLLSRASSGKPATGALPITLPDGVLPADAAIDFSFKVTRGSLGDGGTVEIAGAEGPSARLGFRDGALQRVGAEVVVAHFTPRALLGAGIAGPLRYRLVQDGTPGDWQPLVTLARLPVLTGLTCPGDGAPCTLAGQDLFVVAALSDSPDFARPTTVPLGFVGATISLPAPAGNTLYLRLHDAPDAVARVAPPK</sequence>
<organism evidence="2 3">
    <name type="scientific">Sphingomonas trueperi</name>
    <dbReference type="NCBI Taxonomy" id="53317"/>
    <lineage>
        <taxon>Bacteria</taxon>
        <taxon>Pseudomonadati</taxon>
        <taxon>Pseudomonadota</taxon>
        <taxon>Alphaproteobacteria</taxon>
        <taxon>Sphingomonadales</taxon>
        <taxon>Sphingomonadaceae</taxon>
        <taxon>Sphingomonas</taxon>
    </lineage>
</organism>
<proteinExistence type="predicted"/>
<evidence type="ECO:0000313" key="3">
    <source>
        <dbReference type="Proteomes" id="UP000531251"/>
    </source>
</evidence>
<evidence type="ECO:0000256" key="1">
    <source>
        <dbReference type="SAM" id="SignalP"/>
    </source>
</evidence>
<evidence type="ECO:0000313" key="2">
    <source>
        <dbReference type="EMBL" id="NJB96188.1"/>
    </source>
</evidence>
<comment type="caution">
    <text evidence="2">The sequence shown here is derived from an EMBL/GenBank/DDBJ whole genome shotgun (WGS) entry which is preliminary data.</text>
</comment>
<feature type="chain" id="PRO_5030876564" evidence="1">
    <location>
        <begin position="23"/>
        <end position="787"/>
    </location>
</feature>
<keyword evidence="3" id="KW-1185">Reference proteome</keyword>